<feature type="compositionally biased region" description="Basic and acidic residues" evidence="3">
    <location>
        <begin position="688"/>
        <end position="708"/>
    </location>
</feature>
<dbReference type="EMBL" id="CAXLJL010000090">
    <property type="protein sequence ID" value="CAL5131321.1"/>
    <property type="molecule type" value="Genomic_DNA"/>
</dbReference>
<name>A0AAV2T590_CALDB</name>
<dbReference type="Gene3D" id="1.20.900.10">
    <property type="entry name" value="Dbl homology (DH) domain"/>
    <property type="match status" value="1"/>
</dbReference>
<dbReference type="AlphaFoldDB" id="A0AAV2T590"/>
<feature type="region of interest" description="Disordered" evidence="3">
    <location>
        <begin position="660"/>
        <end position="708"/>
    </location>
</feature>
<gene>
    <name evidence="6" type="ORF">CDAUBV1_LOCUS3744</name>
</gene>
<dbReference type="Gene3D" id="2.30.30.40">
    <property type="entry name" value="SH3 Domains"/>
    <property type="match status" value="1"/>
</dbReference>
<dbReference type="Pfam" id="PF00018">
    <property type="entry name" value="SH3_1"/>
    <property type="match status" value="1"/>
</dbReference>
<sequence>MPQKIVFVQALYDYTRKHTDELSFKRGDVLAVSQQLDGGWWEGSLNGVVGWFPSNYVAFVTDNASGDTRAELDPQLLIHLHNFQEEIVQHILEGEVRQVNELAQLVSSLILNLEPLGQLPFLNKITHMKELLTKAISMHQSLETALSQMKQRVGRLFLEFAPTVNAIGCDYSKIHLYVITGMDRNAEMIERHLSSCGIKYQPVKFKQQLSLVFDRLGRYPLLLKEMERYLEPSHVDREDIQRAMQVYGEITERCAILRKFKEYDIDILLSTIRGWKGVAIQELGDPILTLRVLLTGVEHDSDEMMGSSLLPSPSAVGQLSVLVIFPACVLLLARTKQVDVYEFTTKIPLHSLTVIGCFETETDLDLLISPSSTLHSSVSPCRISLSCTDQNARDLLVSTLNDLIQYQSQLDLTQTGPTPSTDTSGTLGVPDLGGGGGLSTSVTTPTAPSGPDNAPDRDATKEESDPTSPTEVNRHSSSLGEHPHHRPHAVYVEGSLGPENDPGISRPTDKVLSTVDKPTDSQQSGDKDCNRDAIEPASVAKGGARSTIDDPAPSPSDKESVLNHCSSKFETMSKAGPPLSPSLSAGVRLLPHKIQTHAHVQWLNQPRSGEPKQNDPPLPPRVLRCLQLDGPLDIHHNSYSHSAAAYSSNSPGVPLVVVGPITHQPGAHGSRAQNVVVTSSSHARPHSPKGEGGKDIRRKKSEDTERRNADAARILQVVEAYCASAWNQLSCRSLEPGKTQSVGPCSSALLPTEGKTLPQLISPTLFPAEIRNGTKRRPESAAELETRPSGRSTSQAASKAVTKRSGPKTKSEVMHSPLDVAPCPGNQVGAHPTPSSGSASVLQSFSPPPVILPTRGGRRLRN</sequence>
<feature type="compositionally biased region" description="Polar residues" evidence="3">
    <location>
        <begin position="466"/>
        <end position="479"/>
    </location>
</feature>
<dbReference type="InterPro" id="IPR036028">
    <property type="entry name" value="SH3-like_dom_sf"/>
</dbReference>
<dbReference type="PANTHER" id="PTHR46026">
    <property type="entry name" value="RHO-TYPE GUANINE NUCLEOTIDE EXCHANGE FACTOR, ISOFORM F"/>
    <property type="match status" value="1"/>
</dbReference>
<dbReference type="CDD" id="cd11877">
    <property type="entry name" value="SH3_PIX"/>
    <property type="match status" value="1"/>
</dbReference>
<feature type="region of interest" description="Disordered" evidence="3">
    <location>
        <begin position="412"/>
        <end position="561"/>
    </location>
</feature>
<evidence type="ECO:0000256" key="1">
    <source>
        <dbReference type="ARBA" id="ARBA00022443"/>
    </source>
</evidence>
<dbReference type="SUPFAM" id="SSF50044">
    <property type="entry name" value="SH3-domain"/>
    <property type="match status" value="1"/>
</dbReference>
<feature type="compositionally biased region" description="Low complexity" evidence="3">
    <location>
        <begin position="413"/>
        <end position="430"/>
    </location>
</feature>
<feature type="compositionally biased region" description="Basic and acidic residues" evidence="3">
    <location>
        <begin position="525"/>
        <end position="534"/>
    </location>
</feature>
<dbReference type="Proteomes" id="UP001497525">
    <property type="component" value="Unassembled WGS sequence"/>
</dbReference>
<dbReference type="InterPro" id="IPR011993">
    <property type="entry name" value="PH-like_dom_sf"/>
</dbReference>
<comment type="caution">
    <text evidence="6">The sequence shown here is derived from an EMBL/GenBank/DDBJ whole genome shotgun (WGS) entry which is preliminary data.</text>
</comment>
<protein>
    <recommendedName>
        <fullName evidence="8">Rho guanine nucleotide exchange factor 7</fullName>
    </recommendedName>
</protein>
<evidence type="ECO:0000259" key="4">
    <source>
        <dbReference type="PROSITE" id="PS50002"/>
    </source>
</evidence>
<dbReference type="GO" id="GO:0005085">
    <property type="term" value="F:guanyl-nucleotide exchange factor activity"/>
    <property type="evidence" value="ECO:0007669"/>
    <property type="project" value="InterPro"/>
</dbReference>
<dbReference type="SMART" id="SM00325">
    <property type="entry name" value="RhoGEF"/>
    <property type="match status" value="1"/>
</dbReference>
<feature type="domain" description="SH3" evidence="4">
    <location>
        <begin position="3"/>
        <end position="62"/>
    </location>
</feature>
<dbReference type="InterPro" id="IPR035899">
    <property type="entry name" value="DBL_dom_sf"/>
</dbReference>
<feature type="compositionally biased region" description="Polar residues" evidence="3">
    <location>
        <begin position="833"/>
        <end position="845"/>
    </location>
</feature>
<dbReference type="GO" id="GO:0005737">
    <property type="term" value="C:cytoplasm"/>
    <property type="evidence" value="ECO:0007669"/>
    <property type="project" value="TreeGrafter"/>
</dbReference>
<dbReference type="FunFam" id="2.30.30.40:FF:000072">
    <property type="entry name" value="Unconventional Myosin IB"/>
    <property type="match status" value="1"/>
</dbReference>
<evidence type="ECO:0000313" key="7">
    <source>
        <dbReference type="Proteomes" id="UP001497525"/>
    </source>
</evidence>
<feature type="compositionally biased region" description="Basic and acidic residues" evidence="3">
    <location>
        <begin position="454"/>
        <end position="464"/>
    </location>
</feature>
<keyword evidence="1 2" id="KW-0728">SH3 domain</keyword>
<dbReference type="SUPFAM" id="SSF48065">
    <property type="entry name" value="DBL homology domain (DH-domain)"/>
    <property type="match status" value="1"/>
</dbReference>
<feature type="region of interest" description="Disordered" evidence="3">
    <location>
        <begin position="765"/>
        <end position="862"/>
    </location>
</feature>
<evidence type="ECO:0000313" key="6">
    <source>
        <dbReference type="EMBL" id="CAL5131321.1"/>
    </source>
</evidence>
<proteinExistence type="predicted"/>
<feature type="compositionally biased region" description="Basic and acidic residues" evidence="3">
    <location>
        <begin position="776"/>
        <end position="788"/>
    </location>
</feature>
<dbReference type="PROSITE" id="PS50002">
    <property type="entry name" value="SH3"/>
    <property type="match status" value="1"/>
</dbReference>
<dbReference type="PRINTS" id="PR00452">
    <property type="entry name" value="SH3DOMAIN"/>
</dbReference>
<feature type="compositionally biased region" description="Polar residues" evidence="3">
    <location>
        <begin position="671"/>
        <end position="682"/>
    </location>
</feature>
<evidence type="ECO:0000259" key="5">
    <source>
        <dbReference type="PROSITE" id="PS50010"/>
    </source>
</evidence>
<dbReference type="PROSITE" id="PS50010">
    <property type="entry name" value="DH_2"/>
    <property type="match status" value="1"/>
</dbReference>
<accession>A0AAV2T590</accession>
<evidence type="ECO:0008006" key="8">
    <source>
        <dbReference type="Google" id="ProtNLM"/>
    </source>
</evidence>
<organism evidence="6 7">
    <name type="scientific">Calicophoron daubneyi</name>
    <name type="common">Rumen fluke</name>
    <name type="synonym">Paramphistomum daubneyi</name>
    <dbReference type="NCBI Taxonomy" id="300641"/>
    <lineage>
        <taxon>Eukaryota</taxon>
        <taxon>Metazoa</taxon>
        <taxon>Spiralia</taxon>
        <taxon>Lophotrochozoa</taxon>
        <taxon>Platyhelminthes</taxon>
        <taxon>Trematoda</taxon>
        <taxon>Digenea</taxon>
        <taxon>Plagiorchiida</taxon>
        <taxon>Pronocephalata</taxon>
        <taxon>Paramphistomoidea</taxon>
        <taxon>Paramphistomidae</taxon>
        <taxon>Calicophoron</taxon>
    </lineage>
</organism>
<dbReference type="InterPro" id="IPR001452">
    <property type="entry name" value="SH3_domain"/>
</dbReference>
<evidence type="ECO:0000256" key="2">
    <source>
        <dbReference type="PROSITE-ProRule" id="PRU00192"/>
    </source>
</evidence>
<dbReference type="Pfam" id="PF00621">
    <property type="entry name" value="RhoGEF"/>
    <property type="match status" value="1"/>
</dbReference>
<evidence type="ECO:0000256" key="3">
    <source>
        <dbReference type="SAM" id="MobiDB-lite"/>
    </source>
</evidence>
<dbReference type="Gene3D" id="2.30.29.30">
    <property type="entry name" value="Pleckstrin-homology domain (PH domain)/Phosphotyrosine-binding domain (PTB)"/>
    <property type="match status" value="1"/>
</dbReference>
<dbReference type="SMART" id="SM00326">
    <property type="entry name" value="SH3"/>
    <property type="match status" value="1"/>
</dbReference>
<dbReference type="InterPro" id="IPR000219">
    <property type="entry name" value="DH_dom"/>
</dbReference>
<reference evidence="6" key="1">
    <citation type="submission" date="2024-06" db="EMBL/GenBank/DDBJ databases">
        <authorList>
            <person name="Liu X."/>
            <person name="Lenzi L."/>
            <person name="Haldenby T S."/>
            <person name="Uol C."/>
        </authorList>
    </citation>
    <scope>NUCLEOTIDE SEQUENCE</scope>
</reference>
<feature type="domain" description="DH" evidence="5">
    <location>
        <begin position="83"/>
        <end position="257"/>
    </location>
</feature>
<dbReference type="PANTHER" id="PTHR46026:SF1">
    <property type="entry name" value="RHO-TYPE GUANINE NUCLEOTIDE EXCHANGE FACTOR, ISOFORM F"/>
    <property type="match status" value="1"/>
</dbReference>